<accession>A0A452VMC3</accession>
<evidence type="ECO:0000256" key="8">
    <source>
        <dbReference type="ARBA" id="ARBA00023224"/>
    </source>
</evidence>
<dbReference type="PROSITE" id="PS50262">
    <property type="entry name" value="G_PROTEIN_RECEP_F1_2"/>
    <property type="match status" value="1"/>
</dbReference>
<evidence type="ECO:0000313" key="11">
    <source>
        <dbReference type="Ensembl" id="ENSUMAP00000034893"/>
    </source>
</evidence>
<dbReference type="AlphaFoldDB" id="A0A452VMC3"/>
<name>A0A452VMC3_URSMA</name>
<dbReference type="GeneTree" id="ENSGT01050000244887"/>
<evidence type="ECO:0000256" key="3">
    <source>
        <dbReference type="ARBA" id="ARBA00022692"/>
    </source>
</evidence>
<dbReference type="PRINTS" id="PR01525">
    <property type="entry name" value="EDG5RECEPTOR"/>
</dbReference>
<evidence type="ECO:0000256" key="2">
    <source>
        <dbReference type="ARBA" id="ARBA00022475"/>
    </source>
</evidence>
<comment type="subcellular location">
    <subcellularLocation>
        <location evidence="1">Cell membrane</location>
        <topology evidence="1">Multi-pass membrane protein</topology>
    </subcellularLocation>
</comment>
<organism evidence="11">
    <name type="scientific">Ursus maritimus</name>
    <name type="common">Polar bear</name>
    <name type="synonym">Thalarctos maritimus</name>
    <dbReference type="NCBI Taxonomy" id="29073"/>
    <lineage>
        <taxon>Eukaryota</taxon>
        <taxon>Metazoa</taxon>
        <taxon>Chordata</taxon>
        <taxon>Craniata</taxon>
        <taxon>Vertebrata</taxon>
        <taxon>Euteleostomi</taxon>
        <taxon>Mammalia</taxon>
        <taxon>Eutheria</taxon>
        <taxon>Laurasiatheria</taxon>
        <taxon>Carnivora</taxon>
        <taxon>Caniformia</taxon>
        <taxon>Ursidae</taxon>
        <taxon>Ursus</taxon>
    </lineage>
</organism>
<keyword evidence="8" id="KW-0807">Transducer</keyword>
<keyword evidence="7" id="KW-0675">Receptor</keyword>
<sequence length="160" mass="17369">MGGLYSEYLSPSKVREHYNYTKETLDTQETPSRQVALALIILLCFAIVVENLLVLIAVARNSKFHSAMYLFLGNLAASDLLAGVAFEANTLLSEMGAAEQEAPTPQTWVILTIFHPGHGRLRHRPVGRQSCSGSEASAVTDVTPFRTGHGEARGTWKGPG</sequence>
<feature type="domain" description="G-protein coupled receptors family 1 profile" evidence="10">
    <location>
        <begin position="50"/>
        <end position="84"/>
    </location>
</feature>
<dbReference type="Gene3D" id="1.20.1070.10">
    <property type="entry name" value="Rhodopsin 7-helix transmembrane proteins"/>
    <property type="match status" value="1"/>
</dbReference>
<dbReference type="GO" id="GO:0038036">
    <property type="term" value="F:sphingosine-1-phosphate receptor activity"/>
    <property type="evidence" value="ECO:0007669"/>
    <property type="project" value="InterPro"/>
</dbReference>
<evidence type="ECO:0000256" key="4">
    <source>
        <dbReference type="ARBA" id="ARBA00022989"/>
    </source>
</evidence>
<keyword evidence="6 9" id="KW-0472">Membrane</keyword>
<dbReference type="Ensembl" id="ENSUMAT00000041264.1">
    <property type="protein sequence ID" value="ENSUMAP00000034893.1"/>
    <property type="gene ID" value="ENSUMAG00000025106.1"/>
</dbReference>
<protein>
    <recommendedName>
        <fullName evidence="10">G-protein coupled receptors family 1 profile domain-containing protein</fullName>
    </recommendedName>
</protein>
<feature type="transmembrane region" description="Helical" evidence="9">
    <location>
        <begin position="35"/>
        <end position="59"/>
    </location>
</feature>
<evidence type="ECO:0000256" key="6">
    <source>
        <dbReference type="ARBA" id="ARBA00023136"/>
    </source>
</evidence>
<proteinExistence type="predicted"/>
<keyword evidence="5" id="KW-0297">G-protein coupled receptor</keyword>
<evidence type="ECO:0000259" key="10">
    <source>
        <dbReference type="PROSITE" id="PS50262"/>
    </source>
</evidence>
<dbReference type="InterPro" id="IPR004063">
    <property type="entry name" value="EDG5_rcpt"/>
</dbReference>
<dbReference type="InterPro" id="IPR017452">
    <property type="entry name" value="GPCR_Rhodpsn_7TM"/>
</dbReference>
<keyword evidence="4 9" id="KW-1133">Transmembrane helix</keyword>
<evidence type="ECO:0000256" key="1">
    <source>
        <dbReference type="ARBA" id="ARBA00004651"/>
    </source>
</evidence>
<evidence type="ECO:0000256" key="7">
    <source>
        <dbReference type="ARBA" id="ARBA00023170"/>
    </source>
</evidence>
<dbReference type="PANTHER" id="PTHR22750">
    <property type="entry name" value="G-PROTEIN COUPLED RECEPTOR"/>
    <property type="match status" value="1"/>
</dbReference>
<dbReference type="SUPFAM" id="SSF81321">
    <property type="entry name" value="Family A G protein-coupled receptor-like"/>
    <property type="match status" value="1"/>
</dbReference>
<evidence type="ECO:0000256" key="5">
    <source>
        <dbReference type="ARBA" id="ARBA00023040"/>
    </source>
</evidence>
<reference evidence="11" key="1">
    <citation type="submission" date="2019-03" db="UniProtKB">
        <authorList>
            <consortium name="Ensembl"/>
        </authorList>
    </citation>
    <scope>IDENTIFICATION</scope>
</reference>
<keyword evidence="2" id="KW-1003">Cell membrane</keyword>
<dbReference type="GO" id="GO:0005886">
    <property type="term" value="C:plasma membrane"/>
    <property type="evidence" value="ECO:0007669"/>
    <property type="project" value="UniProtKB-SubCell"/>
</dbReference>
<keyword evidence="3 9" id="KW-0812">Transmembrane</keyword>
<evidence type="ECO:0000256" key="9">
    <source>
        <dbReference type="SAM" id="Phobius"/>
    </source>
</evidence>